<dbReference type="Proteomes" id="UP000319732">
    <property type="component" value="Unassembled WGS sequence"/>
</dbReference>
<comment type="caution">
    <text evidence="1">The sequence shown here is derived from an EMBL/GenBank/DDBJ whole genome shotgun (WGS) entry which is preliminary data.</text>
</comment>
<accession>A0A545U3M8</accession>
<dbReference type="RefSeq" id="WP_142903159.1">
    <property type="nucleotide sequence ID" value="NZ_ML660089.1"/>
</dbReference>
<dbReference type="EMBL" id="VHSG01000006">
    <property type="protein sequence ID" value="TQV84079.1"/>
    <property type="molecule type" value="Genomic_DNA"/>
</dbReference>
<proteinExistence type="predicted"/>
<gene>
    <name evidence="1" type="ORF">FKG94_05275</name>
</gene>
<sequence length="176" mass="20252">MYLESERATVVSESFYGHRDGEAANDRKFNADGTISYDAVKGFISPLKAMRAQLGRDGQKVLFQGREQLEEAEQDIDSHVYTNKISSTVICSIIMEKYRCNPGLRKIYFSVKNRDRQASVLTHIKNEFVECIISTNSEILRRHLDKEKRDIIFPLRDELHLNTCVTVVDEVNFNCV</sequence>
<evidence type="ECO:0000313" key="2">
    <source>
        <dbReference type="Proteomes" id="UP000319732"/>
    </source>
</evidence>
<dbReference type="OrthoDB" id="9847784at2"/>
<keyword evidence="2" id="KW-1185">Reference proteome</keyword>
<name>A0A545U3M8_9GAMM</name>
<protein>
    <submittedName>
        <fullName evidence="1">Uncharacterized protein</fullName>
    </submittedName>
</protein>
<organism evidence="1 2">
    <name type="scientific">Exilibacterium tricleocarpae</name>
    <dbReference type="NCBI Taxonomy" id="2591008"/>
    <lineage>
        <taxon>Bacteria</taxon>
        <taxon>Pseudomonadati</taxon>
        <taxon>Pseudomonadota</taxon>
        <taxon>Gammaproteobacteria</taxon>
        <taxon>Cellvibrionales</taxon>
        <taxon>Cellvibrionaceae</taxon>
        <taxon>Exilibacterium</taxon>
    </lineage>
</organism>
<reference evidence="1 2" key="1">
    <citation type="submission" date="2019-06" db="EMBL/GenBank/DDBJ databases">
        <title>Whole genome sequence for Cellvibrionaceae sp. R142.</title>
        <authorList>
            <person name="Wang G."/>
        </authorList>
    </citation>
    <scope>NUCLEOTIDE SEQUENCE [LARGE SCALE GENOMIC DNA]</scope>
    <source>
        <strain evidence="1 2">R142</strain>
    </source>
</reference>
<evidence type="ECO:0000313" key="1">
    <source>
        <dbReference type="EMBL" id="TQV84079.1"/>
    </source>
</evidence>
<dbReference type="AlphaFoldDB" id="A0A545U3M8"/>